<sequence length="283" mass="30681">MNVAAFALEKVSSRRDTRHHDAKGRSMYALANPANFMRLSGRVLPWLAALSAATLAVGLYLGFASPADYQQGETAKIMFVHVPAAWIASLAYAAMAASALGTLVWRHPLAEAAQKAVVPLGAAFAFVCLVTGSLWGKPMWGTYWVWDARLTSMLVLFITYLGLLALWHTIEEPGRAARAASVLTLVGAINLPIVKFSVDWWNTLHQGSIFRMTGSTVDRSILVPLLVMAVGFTLLFATLHIASIRNEILRRRVRRLMLAAAADREPAARLAPSDGLATEAALS</sequence>
<keyword evidence="5 9" id="KW-0812">Transmembrane</keyword>
<dbReference type="PANTHER" id="PTHR30071">
    <property type="entry name" value="HEME EXPORTER PROTEIN C"/>
    <property type="match status" value="1"/>
</dbReference>
<feature type="transmembrane region" description="Helical" evidence="9">
    <location>
        <begin position="221"/>
        <end position="242"/>
    </location>
</feature>
<accession>A0A4Q2U3Q6</accession>
<feature type="transmembrane region" description="Helical" evidence="9">
    <location>
        <begin position="117"/>
        <end position="136"/>
    </location>
</feature>
<proteinExistence type="inferred from homology"/>
<dbReference type="Proteomes" id="UP000290759">
    <property type="component" value="Unassembled WGS sequence"/>
</dbReference>
<dbReference type="InterPro" id="IPR045062">
    <property type="entry name" value="Cyt_c_biogenesis_CcsA/CcmC"/>
</dbReference>
<dbReference type="EMBL" id="QYBB01000020">
    <property type="protein sequence ID" value="RYC30840.1"/>
    <property type="molecule type" value="Genomic_DNA"/>
</dbReference>
<keyword evidence="12" id="KW-1185">Reference proteome</keyword>
<comment type="caution">
    <text evidence="11">The sequence shown here is derived from an EMBL/GenBank/DDBJ whole genome shotgun (WGS) entry which is preliminary data.</text>
</comment>
<evidence type="ECO:0000256" key="9">
    <source>
        <dbReference type="RuleBase" id="RU364092"/>
    </source>
</evidence>
<dbReference type="AlphaFoldDB" id="A0A4Q2U3Q6"/>
<keyword evidence="9" id="KW-0997">Cell inner membrane</keyword>
<evidence type="ECO:0000313" key="12">
    <source>
        <dbReference type="Proteomes" id="UP000290759"/>
    </source>
</evidence>
<dbReference type="GO" id="GO:0017004">
    <property type="term" value="P:cytochrome complex assembly"/>
    <property type="evidence" value="ECO:0007669"/>
    <property type="project" value="UniProtKB-KW"/>
</dbReference>
<evidence type="ECO:0000259" key="10">
    <source>
        <dbReference type="Pfam" id="PF01578"/>
    </source>
</evidence>
<reference evidence="11 12" key="1">
    <citation type="submission" date="2018-12" db="EMBL/GenBank/DDBJ databases">
        <authorList>
            <person name="Grouzdev D.S."/>
            <person name="Krutkina M.S."/>
        </authorList>
    </citation>
    <scope>NUCLEOTIDE SEQUENCE [LARGE SCALE GENOMIC DNA]</scope>
    <source>
        <strain evidence="11 12">RmlP026</strain>
    </source>
</reference>
<dbReference type="OrthoDB" id="9778550at2"/>
<reference evidence="11 12" key="2">
    <citation type="submission" date="2019-02" db="EMBL/GenBank/DDBJ databases">
        <title>'Lichenibacterium ramalinii' gen. nov. sp. nov., 'Lichenibacterium minor' gen. nov. sp. nov.</title>
        <authorList>
            <person name="Pankratov T."/>
        </authorList>
    </citation>
    <scope>NUCLEOTIDE SEQUENCE [LARGE SCALE GENOMIC DNA]</scope>
    <source>
        <strain evidence="11 12">RmlP026</strain>
    </source>
</reference>
<comment type="function">
    <text evidence="1 9">Required for the export of heme to the periplasm for the biogenesis of c-type cytochromes.</text>
</comment>
<evidence type="ECO:0000256" key="7">
    <source>
        <dbReference type="ARBA" id="ARBA00022989"/>
    </source>
</evidence>
<evidence type="ECO:0000256" key="8">
    <source>
        <dbReference type="ARBA" id="ARBA00023136"/>
    </source>
</evidence>
<keyword evidence="9" id="KW-1003">Cell membrane</keyword>
<keyword evidence="7 9" id="KW-1133">Transmembrane helix</keyword>
<keyword evidence="8 9" id="KW-0472">Membrane</keyword>
<name>A0A4Q2U3Q6_9HYPH</name>
<dbReference type="GO" id="GO:0005886">
    <property type="term" value="C:plasma membrane"/>
    <property type="evidence" value="ECO:0007669"/>
    <property type="project" value="UniProtKB-SubCell"/>
</dbReference>
<evidence type="ECO:0000256" key="4">
    <source>
        <dbReference type="ARBA" id="ARBA00016463"/>
    </source>
</evidence>
<evidence type="ECO:0000256" key="3">
    <source>
        <dbReference type="ARBA" id="ARBA00005840"/>
    </source>
</evidence>
<comment type="similarity">
    <text evidence="3 9">Belongs to the CcmC/CycZ/HelC family.</text>
</comment>
<protein>
    <recommendedName>
        <fullName evidence="4 9">Heme exporter protein C</fullName>
    </recommendedName>
    <alternativeName>
        <fullName evidence="9">Cytochrome c-type biogenesis protein</fullName>
    </alternativeName>
</protein>
<evidence type="ECO:0000256" key="2">
    <source>
        <dbReference type="ARBA" id="ARBA00004141"/>
    </source>
</evidence>
<keyword evidence="9" id="KW-0813">Transport</keyword>
<feature type="transmembrane region" description="Helical" evidence="9">
    <location>
        <begin position="148"/>
        <end position="167"/>
    </location>
</feature>
<gene>
    <name evidence="9" type="primary">ccmC</name>
    <name evidence="11" type="ORF">D3273_16770</name>
</gene>
<feature type="domain" description="Cytochrome c assembly protein" evidence="10">
    <location>
        <begin position="32"/>
        <end position="205"/>
    </location>
</feature>
<dbReference type="InterPro" id="IPR002541">
    <property type="entry name" value="Cyt_c_assembly"/>
</dbReference>
<dbReference type="PANTHER" id="PTHR30071:SF1">
    <property type="entry name" value="CYTOCHROME B_B6 PROTEIN-RELATED"/>
    <property type="match status" value="1"/>
</dbReference>
<dbReference type="GO" id="GO:0020037">
    <property type="term" value="F:heme binding"/>
    <property type="evidence" value="ECO:0007669"/>
    <property type="project" value="InterPro"/>
</dbReference>
<feature type="transmembrane region" description="Helical" evidence="9">
    <location>
        <begin position="43"/>
        <end position="63"/>
    </location>
</feature>
<evidence type="ECO:0000256" key="6">
    <source>
        <dbReference type="ARBA" id="ARBA00022748"/>
    </source>
</evidence>
<evidence type="ECO:0000256" key="1">
    <source>
        <dbReference type="ARBA" id="ARBA00002442"/>
    </source>
</evidence>
<comment type="subcellular location">
    <subcellularLocation>
        <location evidence="9">Cell inner membrane</location>
    </subcellularLocation>
    <subcellularLocation>
        <location evidence="2">Membrane</location>
        <topology evidence="2">Multi-pass membrane protein</topology>
    </subcellularLocation>
</comment>
<dbReference type="NCBIfam" id="TIGR01191">
    <property type="entry name" value="ccmC"/>
    <property type="match status" value="1"/>
</dbReference>
<evidence type="ECO:0000313" key="11">
    <source>
        <dbReference type="EMBL" id="RYC30840.1"/>
    </source>
</evidence>
<feature type="transmembrane region" description="Helical" evidence="9">
    <location>
        <begin position="179"/>
        <end position="201"/>
    </location>
</feature>
<organism evidence="11 12">
    <name type="scientific">Lichenibacterium minor</name>
    <dbReference type="NCBI Taxonomy" id="2316528"/>
    <lineage>
        <taxon>Bacteria</taxon>
        <taxon>Pseudomonadati</taxon>
        <taxon>Pseudomonadota</taxon>
        <taxon>Alphaproteobacteria</taxon>
        <taxon>Hyphomicrobiales</taxon>
        <taxon>Lichenihabitantaceae</taxon>
        <taxon>Lichenibacterium</taxon>
    </lineage>
</organism>
<dbReference type="InterPro" id="IPR003557">
    <property type="entry name" value="Cyt_c_biogenesis_CcmC"/>
</dbReference>
<dbReference type="GO" id="GO:0015232">
    <property type="term" value="F:heme transmembrane transporter activity"/>
    <property type="evidence" value="ECO:0007669"/>
    <property type="project" value="InterPro"/>
</dbReference>
<dbReference type="PRINTS" id="PR01386">
    <property type="entry name" value="CCMCBIOGNSIS"/>
</dbReference>
<dbReference type="Pfam" id="PF01578">
    <property type="entry name" value="Cytochrom_C_asm"/>
    <property type="match status" value="1"/>
</dbReference>
<evidence type="ECO:0000256" key="5">
    <source>
        <dbReference type="ARBA" id="ARBA00022692"/>
    </source>
</evidence>
<feature type="transmembrane region" description="Helical" evidence="9">
    <location>
        <begin position="83"/>
        <end position="105"/>
    </location>
</feature>
<keyword evidence="6 9" id="KW-0201">Cytochrome c-type biogenesis</keyword>